<dbReference type="InterPro" id="IPR047211">
    <property type="entry name" value="POXB-like"/>
</dbReference>
<gene>
    <name evidence="7" type="ORF">DNHGIG_09650</name>
</gene>
<dbReference type="PROSITE" id="PS00187">
    <property type="entry name" value="TPP_ENZYMES"/>
    <property type="match status" value="1"/>
</dbReference>
<name>A0AAV4LCH5_9BACL</name>
<evidence type="ECO:0000259" key="4">
    <source>
        <dbReference type="Pfam" id="PF00205"/>
    </source>
</evidence>
<evidence type="ECO:0000259" key="6">
    <source>
        <dbReference type="Pfam" id="PF02776"/>
    </source>
</evidence>
<dbReference type="EMBL" id="BOQE01000001">
    <property type="protein sequence ID" value="GIM45416.1"/>
    <property type="molecule type" value="Genomic_DNA"/>
</dbReference>
<dbReference type="FunFam" id="3.40.50.970:FF:000007">
    <property type="entry name" value="Acetolactate synthase"/>
    <property type="match status" value="1"/>
</dbReference>
<dbReference type="Pfam" id="PF00205">
    <property type="entry name" value="TPP_enzyme_M"/>
    <property type="match status" value="1"/>
</dbReference>
<dbReference type="Gene3D" id="3.40.50.970">
    <property type="match status" value="2"/>
</dbReference>
<dbReference type="InterPro" id="IPR011766">
    <property type="entry name" value="TPP_enzyme_TPP-bd"/>
</dbReference>
<dbReference type="PANTHER" id="PTHR42981">
    <property type="entry name" value="PYRUVATE DEHYDROGENASE [UBIQUINONE]"/>
    <property type="match status" value="1"/>
</dbReference>
<evidence type="ECO:0000256" key="1">
    <source>
        <dbReference type="ARBA" id="ARBA00007812"/>
    </source>
</evidence>
<dbReference type="GO" id="GO:0003824">
    <property type="term" value="F:catalytic activity"/>
    <property type="evidence" value="ECO:0007669"/>
    <property type="project" value="InterPro"/>
</dbReference>
<dbReference type="RefSeq" id="WP_282198617.1">
    <property type="nucleotide sequence ID" value="NZ_BOQE01000001.1"/>
</dbReference>
<dbReference type="InterPro" id="IPR029061">
    <property type="entry name" value="THDP-binding"/>
</dbReference>
<feature type="domain" description="Thiamine pyrophosphate enzyme TPP-binding" evidence="5">
    <location>
        <begin position="386"/>
        <end position="531"/>
    </location>
</feature>
<keyword evidence="7" id="KW-0670">Pyruvate</keyword>
<comment type="caution">
    <text evidence="7">The sequence shown here is derived from an EMBL/GenBank/DDBJ whole genome shotgun (WGS) entry which is preliminary data.</text>
</comment>
<dbReference type="Pfam" id="PF02775">
    <property type="entry name" value="TPP_enzyme_C"/>
    <property type="match status" value="1"/>
</dbReference>
<dbReference type="InterPro" id="IPR000399">
    <property type="entry name" value="TPP-bd_CS"/>
</dbReference>
<protein>
    <submittedName>
        <fullName evidence="7">Pyruvate oxidase</fullName>
    </submittedName>
</protein>
<evidence type="ECO:0000313" key="8">
    <source>
        <dbReference type="Proteomes" id="UP001057291"/>
    </source>
</evidence>
<dbReference type="GO" id="GO:0030976">
    <property type="term" value="F:thiamine pyrophosphate binding"/>
    <property type="evidence" value="ECO:0007669"/>
    <property type="project" value="InterPro"/>
</dbReference>
<feature type="domain" description="Thiamine pyrophosphate enzyme central" evidence="4">
    <location>
        <begin position="200"/>
        <end position="322"/>
    </location>
</feature>
<dbReference type="Gene3D" id="3.40.50.1220">
    <property type="entry name" value="TPP-binding domain"/>
    <property type="match status" value="1"/>
</dbReference>
<dbReference type="AlphaFoldDB" id="A0AAV4LCH5"/>
<keyword evidence="8" id="KW-1185">Reference proteome</keyword>
<dbReference type="GO" id="GO:0000287">
    <property type="term" value="F:magnesium ion binding"/>
    <property type="evidence" value="ECO:0007669"/>
    <property type="project" value="InterPro"/>
</dbReference>
<sequence>MPKQQVQQVRTVAETILEQLALWGVERIYGVVGDAILGLMDALAKQDRIRFIAVRHESMAAMMASAEAKLTGRLGVCVATMGPGMVNLLNGLADAHLDQAPVLAITGQAPLNKVGADDKQVIDQQVMIQPLARFSTLLASPDATVDLLAKALHIAQTEGAVTHLSIPKDLFTQKQSEQARPPVHMLYAKHHFQEEDLVPAIETLKFAQRPMIVAGVGARKAIDSIKTLAEVWGAGLVLSLGAKGSVDESFPLLAGGIGEGGNPDVSQLMNDADIILLVGDTWWPEGFVPKEARIVQVDTAPRNIGHKMTVEIGIVGDAGAVIPVFVDALRAHMCNQSWLRRVREVKEKWDKTIEEEGNRSGTPIPPQRVIRAIERTVRPDSILTVDTGDHTVWFSRIFRSKGQRLLFSGDWRTMGFALPAAIAAKLCCPERQVLALVGDGGLAMSLMELSTAVRYLLPITLVVMNNGTLQMEKSKMIVQGYMQEGVNLNNPDFVALAQACGWNAMKVGRDTELEGALEQALMSERPTLLDVHVQDTIPPLTAKKPLQG</sequence>
<dbReference type="Proteomes" id="UP001057291">
    <property type="component" value="Unassembled WGS sequence"/>
</dbReference>
<comment type="similarity">
    <text evidence="1 3">Belongs to the TPP enzyme family.</text>
</comment>
<keyword evidence="2 3" id="KW-0786">Thiamine pyrophosphate</keyword>
<dbReference type="InterPro" id="IPR029035">
    <property type="entry name" value="DHS-like_NAD/FAD-binding_dom"/>
</dbReference>
<dbReference type="InterPro" id="IPR012001">
    <property type="entry name" value="Thiamin_PyroP_enz_TPP-bd_dom"/>
</dbReference>
<feature type="domain" description="Thiamine pyrophosphate enzyme N-terminal TPP-binding" evidence="6">
    <location>
        <begin position="11"/>
        <end position="125"/>
    </location>
</feature>
<dbReference type="InterPro" id="IPR012000">
    <property type="entry name" value="Thiamin_PyroP_enz_cen_dom"/>
</dbReference>
<dbReference type="PANTHER" id="PTHR42981:SF2">
    <property type="entry name" value="PYRUVATE DEHYDROGENASE [UBIQUINONE]"/>
    <property type="match status" value="1"/>
</dbReference>
<evidence type="ECO:0000313" key="7">
    <source>
        <dbReference type="EMBL" id="GIM45416.1"/>
    </source>
</evidence>
<accession>A0AAV4LCH5</accession>
<evidence type="ECO:0000256" key="3">
    <source>
        <dbReference type="RuleBase" id="RU362132"/>
    </source>
</evidence>
<evidence type="ECO:0000259" key="5">
    <source>
        <dbReference type="Pfam" id="PF02775"/>
    </source>
</evidence>
<reference evidence="7" key="1">
    <citation type="journal article" date="2023" name="Int. J. Syst. Evol. Microbiol.">
        <title>Collibacillus ludicampi gen. nov., sp. nov., a new soil bacterium of the family Alicyclobacillaceae.</title>
        <authorList>
            <person name="Jojima T."/>
            <person name="Ioku Y."/>
            <person name="Fukuta Y."/>
            <person name="Shirasaka N."/>
            <person name="Matsumura Y."/>
            <person name="Mori M."/>
        </authorList>
    </citation>
    <scope>NUCLEOTIDE SEQUENCE</scope>
    <source>
        <strain evidence="7">TP075</strain>
    </source>
</reference>
<organism evidence="7 8">
    <name type="scientific">Collibacillus ludicampi</name>
    <dbReference type="NCBI Taxonomy" id="2771369"/>
    <lineage>
        <taxon>Bacteria</taxon>
        <taxon>Bacillati</taxon>
        <taxon>Bacillota</taxon>
        <taxon>Bacilli</taxon>
        <taxon>Bacillales</taxon>
        <taxon>Alicyclobacillaceae</taxon>
        <taxon>Collibacillus</taxon>
    </lineage>
</organism>
<proteinExistence type="inferred from homology"/>
<dbReference type="SUPFAM" id="SSF52467">
    <property type="entry name" value="DHS-like NAD/FAD-binding domain"/>
    <property type="match status" value="1"/>
</dbReference>
<dbReference type="Pfam" id="PF02776">
    <property type="entry name" value="TPP_enzyme_N"/>
    <property type="match status" value="1"/>
</dbReference>
<evidence type="ECO:0000256" key="2">
    <source>
        <dbReference type="ARBA" id="ARBA00023052"/>
    </source>
</evidence>
<dbReference type="SUPFAM" id="SSF52518">
    <property type="entry name" value="Thiamin diphosphate-binding fold (THDP-binding)"/>
    <property type="match status" value="2"/>
</dbReference>